<dbReference type="EMBL" id="LAZR01026255">
    <property type="protein sequence ID" value="KKL69306.1"/>
    <property type="molecule type" value="Genomic_DNA"/>
</dbReference>
<dbReference type="AlphaFoldDB" id="A0A0F9ESR6"/>
<accession>A0A0F9ESR6</accession>
<evidence type="ECO:0000256" key="1">
    <source>
        <dbReference type="SAM" id="MobiDB-lite"/>
    </source>
</evidence>
<protein>
    <submittedName>
        <fullName evidence="2">Uncharacterized protein</fullName>
    </submittedName>
</protein>
<name>A0A0F9ESR6_9ZZZZ</name>
<evidence type="ECO:0000313" key="2">
    <source>
        <dbReference type="EMBL" id="KKL69306.1"/>
    </source>
</evidence>
<sequence length="150" mass="17194">MTFNPQPKGRYKKRKKPLIPSDSSVKKRHLDTLWTSCIKERSKYSSELSGIKGIKAGGLAILAVHHILGKDTNRLRYSLDNGICLVNGREHIFGVHNTNPAIASEYFDRIIFVIGEKRYKKIMLLKKARTGTSDLTLIKYYLTKKLKEFK</sequence>
<organism evidence="2">
    <name type="scientific">marine sediment metagenome</name>
    <dbReference type="NCBI Taxonomy" id="412755"/>
    <lineage>
        <taxon>unclassified sequences</taxon>
        <taxon>metagenomes</taxon>
        <taxon>ecological metagenomes</taxon>
    </lineage>
</organism>
<comment type="caution">
    <text evidence="2">The sequence shown here is derived from an EMBL/GenBank/DDBJ whole genome shotgun (WGS) entry which is preliminary data.</text>
</comment>
<gene>
    <name evidence="2" type="ORF">LCGC14_2116270</name>
</gene>
<proteinExistence type="predicted"/>
<reference evidence="2" key="1">
    <citation type="journal article" date="2015" name="Nature">
        <title>Complex archaea that bridge the gap between prokaryotes and eukaryotes.</title>
        <authorList>
            <person name="Spang A."/>
            <person name="Saw J.H."/>
            <person name="Jorgensen S.L."/>
            <person name="Zaremba-Niedzwiedzka K."/>
            <person name="Martijn J."/>
            <person name="Lind A.E."/>
            <person name="van Eijk R."/>
            <person name="Schleper C."/>
            <person name="Guy L."/>
            <person name="Ettema T.J."/>
        </authorList>
    </citation>
    <scope>NUCLEOTIDE SEQUENCE</scope>
</reference>
<feature type="region of interest" description="Disordered" evidence="1">
    <location>
        <begin position="1"/>
        <end position="24"/>
    </location>
</feature>